<proteinExistence type="inferred from homology"/>
<keyword evidence="5 7" id="KW-0057">Aromatic amino acid biosynthesis</keyword>
<dbReference type="PANTHER" id="PTHR21090:SF5">
    <property type="entry name" value="PENTAFUNCTIONAL AROM POLYPEPTIDE"/>
    <property type="match status" value="1"/>
</dbReference>
<evidence type="ECO:0000256" key="1">
    <source>
        <dbReference type="ARBA" id="ARBA00004811"/>
    </source>
</evidence>
<feature type="binding site" evidence="7">
    <location>
        <position position="405"/>
    </location>
    <ligand>
        <name>phosphoenolpyruvate</name>
        <dbReference type="ChEBI" id="CHEBI:58702"/>
    </ligand>
</feature>
<evidence type="ECO:0000256" key="5">
    <source>
        <dbReference type="ARBA" id="ARBA00023141"/>
    </source>
</evidence>
<organism evidence="9 10">
    <name type="scientific">Desulfosudis oleivorans (strain DSM 6200 / JCM 39069 / Hxd3)</name>
    <name type="common">Desulfococcus oleovorans</name>
    <dbReference type="NCBI Taxonomy" id="96561"/>
    <lineage>
        <taxon>Bacteria</taxon>
        <taxon>Pseudomonadati</taxon>
        <taxon>Thermodesulfobacteriota</taxon>
        <taxon>Desulfobacteria</taxon>
        <taxon>Desulfobacterales</taxon>
        <taxon>Desulfosudaceae</taxon>
        <taxon>Desulfosudis</taxon>
    </lineage>
</organism>
<dbReference type="PANTHER" id="PTHR21090">
    <property type="entry name" value="AROM/DEHYDROQUINATE SYNTHASE"/>
    <property type="match status" value="1"/>
</dbReference>
<feature type="binding site" evidence="7">
    <location>
        <position position="119"/>
    </location>
    <ligand>
        <name>phosphoenolpyruvate</name>
        <dbReference type="ChEBI" id="CHEBI:58702"/>
    </ligand>
</feature>
<feature type="domain" description="Enolpyruvate transferase" evidence="8">
    <location>
        <begin position="10"/>
        <end position="413"/>
    </location>
</feature>
<dbReference type="GO" id="GO:0003866">
    <property type="term" value="F:3-phosphoshikimate 1-carboxyvinyltransferase activity"/>
    <property type="evidence" value="ECO:0007669"/>
    <property type="project" value="UniProtKB-UniRule"/>
</dbReference>
<dbReference type="RefSeq" id="WP_012175365.1">
    <property type="nucleotide sequence ID" value="NC_009943.1"/>
</dbReference>
<comment type="caution">
    <text evidence="7">Lacks conserved residue(s) required for the propagation of feature annotation.</text>
</comment>
<evidence type="ECO:0000256" key="2">
    <source>
        <dbReference type="ARBA" id="ARBA00009948"/>
    </source>
</evidence>
<feature type="active site" description="Proton acceptor" evidence="7">
    <location>
        <position position="308"/>
    </location>
</feature>
<evidence type="ECO:0000313" key="9">
    <source>
        <dbReference type="EMBL" id="ABW67753.1"/>
    </source>
</evidence>
<reference evidence="9 10" key="1">
    <citation type="submission" date="2007-10" db="EMBL/GenBank/DDBJ databases">
        <title>Complete sequence of Desulfococcus oleovorans Hxd3.</title>
        <authorList>
            <consortium name="US DOE Joint Genome Institute"/>
            <person name="Copeland A."/>
            <person name="Lucas S."/>
            <person name="Lapidus A."/>
            <person name="Barry K."/>
            <person name="Glavina del Rio T."/>
            <person name="Dalin E."/>
            <person name="Tice H."/>
            <person name="Pitluck S."/>
            <person name="Kiss H."/>
            <person name="Brettin T."/>
            <person name="Bruce D."/>
            <person name="Detter J.C."/>
            <person name="Han C."/>
            <person name="Schmutz J."/>
            <person name="Larimer F."/>
            <person name="Land M."/>
            <person name="Hauser L."/>
            <person name="Kyrpides N."/>
            <person name="Kim E."/>
            <person name="Wawrik B."/>
            <person name="Richardson P."/>
        </authorList>
    </citation>
    <scope>NUCLEOTIDE SEQUENCE [LARGE SCALE GENOMIC DNA]</scope>
    <source>
        <strain evidence="10">DSM 6200 / JCM 39069 / Hxd3</strain>
    </source>
</reference>
<feature type="binding site" evidence="7">
    <location>
        <position position="91"/>
    </location>
    <ligand>
        <name>phosphoenolpyruvate</name>
        <dbReference type="ChEBI" id="CHEBI:58702"/>
    </ligand>
</feature>
<gene>
    <name evidence="7" type="primary">aroA</name>
    <name evidence="9" type="ordered locus">Dole_1949</name>
</gene>
<evidence type="ECO:0000256" key="6">
    <source>
        <dbReference type="ARBA" id="ARBA00044633"/>
    </source>
</evidence>
<dbReference type="EMBL" id="CP000859">
    <property type="protein sequence ID" value="ABW67753.1"/>
    <property type="molecule type" value="Genomic_DNA"/>
</dbReference>
<dbReference type="HAMAP" id="MF_00210">
    <property type="entry name" value="EPSP_synth"/>
    <property type="match status" value="1"/>
</dbReference>
<feature type="binding site" evidence="7">
    <location>
        <position position="167"/>
    </location>
    <ligand>
        <name>phosphoenolpyruvate</name>
        <dbReference type="ChEBI" id="CHEBI:58702"/>
    </ligand>
</feature>
<comment type="subcellular location">
    <subcellularLocation>
        <location evidence="7">Cytoplasm</location>
    </subcellularLocation>
</comment>
<comment type="similarity">
    <text evidence="2 7">Belongs to the EPSP synthase family.</text>
</comment>
<feature type="binding site" evidence="7">
    <location>
        <position position="380"/>
    </location>
    <ligand>
        <name>phosphoenolpyruvate</name>
        <dbReference type="ChEBI" id="CHEBI:58702"/>
    </ligand>
</feature>
<dbReference type="SUPFAM" id="SSF55205">
    <property type="entry name" value="EPT/RTPC-like"/>
    <property type="match status" value="1"/>
</dbReference>
<dbReference type="PROSITE" id="PS00885">
    <property type="entry name" value="EPSP_SYNTHASE_2"/>
    <property type="match status" value="1"/>
</dbReference>
<dbReference type="InterPro" id="IPR001986">
    <property type="entry name" value="Enolpyruvate_Tfrase_dom"/>
</dbReference>
<dbReference type="InterPro" id="IPR023193">
    <property type="entry name" value="EPSP_synthase_CS"/>
</dbReference>
<feature type="binding site" evidence="7">
    <location>
        <position position="165"/>
    </location>
    <ligand>
        <name>3-phosphoshikimate</name>
        <dbReference type="ChEBI" id="CHEBI:145989"/>
    </ligand>
</feature>
<dbReference type="GO" id="GO:0009073">
    <property type="term" value="P:aromatic amino acid family biosynthetic process"/>
    <property type="evidence" value="ECO:0007669"/>
    <property type="project" value="UniProtKB-KW"/>
</dbReference>
<feature type="binding site" evidence="7">
    <location>
        <position position="20"/>
    </location>
    <ligand>
        <name>3-phosphoshikimate</name>
        <dbReference type="ChEBI" id="CHEBI:145989"/>
    </ligand>
</feature>
<feature type="binding site" evidence="7">
    <location>
        <position position="21"/>
    </location>
    <ligand>
        <name>3-phosphoshikimate</name>
        <dbReference type="ChEBI" id="CHEBI:145989"/>
    </ligand>
</feature>
<name>A8ZT70_DESOH</name>
<sequence length="423" mass="44850">MKEIQQQPVQSCEVSVPGSKSYTHRVLIAAALSDGVCRLGNCLESEDTHLTREALVKMGVRIEKAEDRLVVHGTGGRLLPCGDPIFLGNSGTSMRLLTGVAAIGQGTYLLIGTDRMAQRPVADLLEGLDQIGVPARSVNNNGCPPLEIVAGKAQGGHVRLRCGISSQYLSSLLLAAPYIDGGLNIEVTEGPVSKPYIDMTLDIMDRFGVTVERDGYTRFRVAGGQCYRKGDYAVEPDASQASYFWAAAAVTGATVKVMGMTPESRQGDVRFVEVLEAMGCKVNREIDGIAVTGGPLSAVDVDMGDMPDLVPTLSVVAAFTQGITVIRNVAHLKEKESDRLAAVAAELSKMGITVVRTDTGLEITGGRPHGAVIETYNDHRMAMSFAVAGLVTPGVTIANEGCVAKSFPGFWQVFEGLYSSGIS</sequence>
<dbReference type="GO" id="GO:0005737">
    <property type="term" value="C:cytoplasm"/>
    <property type="evidence" value="ECO:0007669"/>
    <property type="project" value="UniProtKB-SubCell"/>
</dbReference>
<feature type="binding site" evidence="7">
    <location>
        <position position="167"/>
    </location>
    <ligand>
        <name>3-phosphoshikimate</name>
        <dbReference type="ChEBI" id="CHEBI:145989"/>
    </ligand>
</feature>
<dbReference type="Pfam" id="PF00275">
    <property type="entry name" value="EPSP_synthase"/>
    <property type="match status" value="1"/>
</dbReference>
<keyword evidence="3 7" id="KW-0028">Amino-acid biosynthesis</keyword>
<dbReference type="PROSITE" id="PS00104">
    <property type="entry name" value="EPSP_SYNTHASE_1"/>
    <property type="match status" value="1"/>
</dbReference>
<evidence type="ECO:0000256" key="4">
    <source>
        <dbReference type="ARBA" id="ARBA00022679"/>
    </source>
</evidence>
<dbReference type="InterPro" id="IPR036968">
    <property type="entry name" value="Enolpyruvate_Tfrase_sf"/>
</dbReference>
<dbReference type="PIRSF" id="PIRSF000505">
    <property type="entry name" value="EPSPS"/>
    <property type="match status" value="1"/>
</dbReference>
<dbReference type="EC" id="2.5.1.19" evidence="7"/>
<dbReference type="NCBIfam" id="TIGR01356">
    <property type="entry name" value="aroA"/>
    <property type="match status" value="1"/>
</dbReference>
<feature type="binding site" evidence="7">
    <location>
        <position position="166"/>
    </location>
    <ligand>
        <name>3-phosphoshikimate</name>
        <dbReference type="ChEBI" id="CHEBI:145989"/>
    </ligand>
</feature>
<feature type="binding site" evidence="7">
    <location>
        <position position="339"/>
    </location>
    <ligand>
        <name>phosphoenolpyruvate</name>
        <dbReference type="ChEBI" id="CHEBI:58702"/>
    </ligand>
</feature>
<evidence type="ECO:0000313" key="10">
    <source>
        <dbReference type="Proteomes" id="UP000008561"/>
    </source>
</evidence>
<dbReference type="KEGG" id="dol:Dole_1949"/>
<feature type="binding site" evidence="7">
    <location>
        <position position="25"/>
    </location>
    <ligand>
        <name>3-phosphoshikimate</name>
        <dbReference type="ChEBI" id="CHEBI:145989"/>
    </ligand>
</feature>
<comment type="pathway">
    <text evidence="1 7">Metabolic intermediate biosynthesis; chorismate biosynthesis; chorismate from D-erythrose 4-phosphate and phosphoenolpyruvate: step 6/7.</text>
</comment>
<keyword evidence="10" id="KW-1185">Reference proteome</keyword>
<evidence type="ECO:0000256" key="7">
    <source>
        <dbReference type="HAMAP-Rule" id="MF_00210"/>
    </source>
</evidence>
<feature type="binding site" evidence="7">
    <location>
        <position position="193"/>
    </location>
    <ligand>
        <name>3-phosphoshikimate</name>
        <dbReference type="ChEBI" id="CHEBI:145989"/>
    </ligand>
</feature>
<evidence type="ECO:0000256" key="3">
    <source>
        <dbReference type="ARBA" id="ARBA00022605"/>
    </source>
</evidence>
<evidence type="ECO:0000259" key="8">
    <source>
        <dbReference type="Pfam" id="PF00275"/>
    </source>
</evidence>
<dbReference type="GO" id="GO:0009423">
    <property type="term" value="P:chorismate biosynthetic process"/>
    <property type="evidence" value="ECO:0007669"/>
    <property type="project" value="UniProtKB-UniRule"/>
</dbReference>
<feature type="binding site" evidence="7">
    <location>
        <position position="308"/>
    </location>
    <ligand>
        <name>3-phosphoshikimate</name>
        <dbReference type="ChEBI" id="CHEBI:145989"/>
    </ligand>
</feature>
<comment type="subunit">
    <text evidence="7">Monomer.</text>
</comment>
<dbReference type="Proteomes" id="UP000008561">
    <property type="component" value="Chromosome"/>
</dbReference>
<dbReference type="InterPro" id="IPR006264">
    <property type="entry name" value="EPSP_synthase"/>
</dbReference>
<dbReference type="CDD" id="cd01556">
    <property type="entry name" value="EPSP_synthase"/>
    <property type="match status" value="1"/>
</dbReference>
<dbReference type="InterPro" id="IPR013792">
    <property type="entry name" value="RNA3'P_cycl/enolpyr_Trfase_a/b"/>
</dbReference>
<protein>
    <recommendedName>
        <fullName evidence="7">3-phosphoshikimate 1-carboxyvinyltransferase</fullName>
        <ecNumber evidence="7">2.5.1.19</ecNumber>
    </recommendedName>
    <alternativeName>
        <fullName evidence="7">5-enolpyruvylshikimate-3-phosphate synthase</fullName>
        <shortName evidence="7">EPSP synthase</shortName>
        <shortName evidence="7">EPSPS</shortName>
    </alternativeName>
</protein>
<dbReference type="STRING" id="96561.Dole_1949"/>
<dbReference type="AlphaFoldDB" id="A8ZT70"/>
<comment type="function">
    <text evidence="7">Catalyzes the transfer of the enolpyruvyl moiety of phosphoenolpyruvate (PEP) to the 5-hydroxyl of shikimate-3-phosphate (S3P) to produce enolpyruvyl shikimate-3-phosphate and inorganic phosphate.</text>
</comment>
<dbReference type="GO" id="GO:0008652">
    <property type="term" value="P:amino acid biosynthetic process"/>
    <property type="evidence" value="ECO:0007669"/>
    <property type="project" value="UniProtKB-KW"/>
</dbReference>
<dbReference type="OrthoDB" id="9809920at2"/>
<feature type="binding site" evidence="7">
    <location>
        <position position="20"/>
    </location>
    <ligand>
        <name>phosphoenolpyruvate</name>
        <dbReference type="ChEBI" id="CHEBI:58702"/>
    </ligand>
</feature>
<feature type="binding site" evidence="7">
    <location>
        <position position="335"/>
    </location>
    <ligand>
        <name>3-phosphoshikimate</name>
        <dbReference type="ChEBI" id="CHEBI:145989"/>
    </ligand>
</feature>
<dbReference type="HOGENOM" id="CLU_024321_0_0_7"/>
<dbReference type="eggNOG" id="COG0128">
    <property type="taxonomic scope" value="Bacteria"/>
</dbReference>
<comment type="catalytic activity">
    <reaction evidence="6">
        <text>3-phosphoshikimate + phosphoenolpyruvate = 5-O-(1-carboxyvinyl)-3-phosphoshikimate + phosphate</text>
        <dbReference type="Rhea" id="RHEA:21256"/>
        <dbReference type="ChEBI" id="CHEBI:43474"/>
        <dbReference type="ChEBI" id="CHEBI:57701"/>
        <dbReference type="ChEBI" id="CHEBI:58702"/>
        <dbReference type="ChEBI" id="CHEBI:145989"/>
        <dbReference type="EC" id="2.5.1.19"/>
    </reaction>
    <physiologicalReaction direction="left-to-right" evidence="6">
        <dbReference type="Rhea" id="RHEA:21257"/>
    </physiologicalReaction>
</comment>
<dbReference type="UniPathway" id="UPA00053">
    <property type="reaction ID" value="UER00089"/>
</dbReference>
<keyword evidence="4 7" id="KW-0808">Transferase</keyword>
<keyword evidence="7" id="KW-0963">Cytoplasm</keyword>
<dbReference type="Gene3D" id="3.65.10.10">
    <property type="entry name" value="Enolpyruvate transferase domain"/>
    <property type="match status" value="2"/>
</dbReference>
<accession>A8ZT70</accession>